<dbReference type="Pfam" id="PF11922">
    <property type="entry name" value="DUF3440"/>
    <property type="match status" value="1"/>
</dbReference>
<gene>
    <name evidence="2" type="primary">cysD_6</name>
    <name evidence="2" type="ORF">GALL_155790</name>
</gene>
<dbReference type="SUPFAM" id="SSF52402">
    <property type="entry name" value="Adenine nucleotide alpha hydrolases-like"/>
    <property type="match status" value="1"/>
</dbReference>
<feature type="domain" description="Phosphoadenosine phosphosulphate reductase" evidence="1">
    <location>
        <begin position="28"/>
        <end position="231"/>
    </location>
</feature>
<dbReference type="PANTHER" id="PTHR30083:SF0">
    <property type="entry name" value="3'-PHOSPHOADENOSINE 5'-PHOSPHOSULFATE SULFOTRANSFERASE (PAPS REDUCTASE)_FAD SYNTHETASE"/>
    <property type="match status" value="1"/>
</dbReference>
<protein>
    <submittedName>
        <fullName evidence="2">Sulfate adenylyltransferase subunit 2</fullName>
        <ecNumber evidence="2">2.7.7.4</ecNumber>
    </submittedName>
</protein>
<keyword evidence="2" id="KW-0548">Nucleotidyltransferase</keyword>
<dbReference type="EMBL" id="MLJW01000075">
    <property type="protein sequence ID" value="OIR02421.1"/>
    <property type="molecule type" value="Genomic_DNA"/>
</dbReference>
<proteinExistence type="predicted"/>
<dbReference type="GO" id="GO:0071453">
    <property type="term" value="P:cellular response to oxygen levels"/>
    <property type="evidence" value="ECO:0007669"/>
    <property type="project" value="TreeGrafter"/>
</dbReference>
<dbReference type="Gene3D" id="3.40.50.620">
    <property type="entry name" value="HUPs"/>
    <property type="match status" value="1"/>
</dbReference>
<dbReference type="InterPro" id="IPR021845">
    <property type="entry name" value="DUF3440"/>
</dbReference>
<sequence>MTKRYLDMDVHAAALRRLDFVFEHFSRVYVSFSGGKDSTVLLHLALEAAARRGRLPLDVLFIDLEAQYQETIRHVTAMLGRADVRPHWICLPIHLRNAVSGMAPHWLCWDEAAQRRWVRPLPSAPGVIADAALLPFFRRGMEFEEFTPTFAEWFSNGEPTACLVGIRAQESLNRWRTIRNRRKTTFGGMPWTTRLGPRSNVFNAYPLYDWTVEDVWTATGRSGWSYNHIYDLMQAAGVPLSSQRICQPYGDDQRRSLWLYQILEPEVWSRVVARVAGANYGALYSGARILGNHGVDLPAGHSWKSYTKLLLRSLPPMAEYHYRGKFLTFLLWWRRHRRQFGVAGVADAGIRDPERGHNIPSWERLARVIIRNDWWCFELKFAATQNEYDWQTAARSGQYLPRGQRRRHGT</sequence>
<keyword evidence="2" id="KW-0808">Transferase</keyword>
<evidence type="ECO:0000313" key="2">
    <source>
        <dbReference type="EMBL" id="OIR02421.1"/>
    </source>
</evidence>
<evidence type="ECO:0000259" key="1">
    <source>
        <dbReference type="Pfam" id="PF01507"/>
    </source>
</evidence>
<dbReference type="InterPro" id="IPR002500">
    <property type="entry name" value="PAPS_reduct_dom"/>
</dbReference>
<dbReference type="CDD" id="cd23947">
    <property type="entry name" value="PAPS_reductase-like_YbdN"/>
    <property type="match status" value="1"/>
</dbReference>
<dbReference type="EC" id="2.7.7.4" evidence="2"/>
<dbReference type="Pfam" id="PF01507">
    <property type="entry name" value="PAPS_reduct"/>
    <property type="match status" value="1"/>
</dbReference>
<reference evidence="2" key="1">
    <citation type="submission" date="2016-10" db="EMBL/GenBank/DDBJ databases">
        <title>Sequence of Gallionella enrichment culture.</title>
        <authorList>
            <person name="Poehlein A."/>
            <person name="Muehling M."/>
            <person name="Daniel R."/>
        </authorList>
    </citation>
    <scope>NUCLEOTIDE SEQUENCE</scope>
</reference>
<accession>A0A1J5SE01</accession>
<organism evidence="2">
    <name type="scientific">mine drainage metagenome</name>
    <dbReference type="NCBI Taxonomy" id="410659"/>
    <lineage>
        <taxon>unclassified sequences</taxon>
        <taxon>metagenomes</taxon>
        <taxon>ecological metagenomes</taxon>
    </lineage>
</organism>
<dbReference type="AlphaFoldDB" id="A0A1J5SE01"/>
<name>A0A1J5SE01_9ZZZZ</name>
<dbReference type="PANTHER" id="PTHR30083">
    <property type="entry name" value="TRANSCRIPTIONAL REGULATOR-RELATED"/>
    <property type="match status" value="1"/>
</dbReference>
<dbReference type="GO" id="GO:0004781">
    <property type="term" value="F:sulfate adenylyltransferase (ATP) activity"/>
    <property type="evidence" value="ECO:0007669"/>
    <property type="project" value="UniProtKB-EC"/>
</dbReference>
<dbReference type="InterPro" id="IPR014729">
    <property type="entry name" value="Rossmann-like_a/b/a_fold"/>
</dbReference>
<comment type="caution">
    <text evidence="2">The sequence shown here is derived from an EMBL/GenBank/DDBJ whole genome shotgun (WGS) entry which is preliminary data.</text>
</comment>